<evidence type="ECO:0000313" key="3">
    <source>
        <dbReference type="EMBL" id="QDS72361.1"/>
    </source>
</evidence>
<evidence type="ECO:0000256" key="2">
    <source>
        <dbReference type="SAM" id="Phobius"/>
    </source>
</evidence>
<keyword evidence="4" id="KW-1185">Reference proteome</keyword>
<keyword evidence="2" id="KW-1133">Transmembrane helix</keyword>
<feature type="compositionally biased region" description="Basic and acidic residues" evidence="1">
    <location>
        <begin position="66"/>
        <end position="88"/>
    </location>
</feature>
<dbReference type="Proteomes" id="UP000316270">
    <property type="component" value="Chromosome 7"/>
</dbReference>
<reference evidence="3 4" key="1">
    <citation type="submission" date="2019-07" db="EMBL/GenBank/DDBJ databases">
        <title>Finished genome of Venturia effusa.</title>
        <authorList>
            <person name="Young C.A."/>
            <person name="Cox M.P."/>
            <person name="Ganley A.R.D."/>
            <person name="David W.J."/>
        </authorList>
    </citation>
    <scope>NUCLEOTIDE SEQUENCE [LARGE SCALE GENOMIC DNA]</scope>
    <source>
        <strain evidence="4">albino</strain>
    </source>
</reference>
<protein>
    <submittedName>
        <fullName evidence="3">Uncharacterized protein</fullName>
    </submittedName>
</protein>
<feature type="region of interest" description="Disordered" evidence="1">
    <location>
        <begin position="59"/>
        <end position="88"/>
    </location>
</feature>
<sequence length="316" mass="35343">MATFKGAYFLSNLTSLTTCRRCILRATTQQRRTLTSELKDRISTIRPIAFSPRIFQANQRRNVSSDAEKHSPSPSKRTDHTAQAHSQQRADLEKLRQNIALISPPALATKLPNSGLVIYQAPPQRRYITVGWIVGTLFLTIGINTIAMREWSPTGLPMWSKIGNWVVVVFCCFAAFYPISSTLGLCRRITAFPIAKQKYGMTLVVEGSYYWTPWKTRIVKAKLEDVLLRRNMAACVAGLSKPGPRLPMDQVPTYIRPFAKFGSAVGSYVTEIPGVLLRHTHVSMLIRKGKALDSVTFKLDVRGQMFGGPRGSSIRL</sequence>
<feature type="transmembrane region" description="Helical" evidence="2">
    <location>
        <begin position="162"/>
        <end position="179"/>
    </location>
</feature>
<keyword evidence="2" id="KW-0472">Membrane</keyword>
<dbReference type="EMBL" id="CP042191">
    <property type="protein sequence ID" value="QDS72361.1"/>
    <property type="molecule type" value="Genomic_DNA"/>
</dbReference>
<proteinExistence type="predicted"/>
<evidence type="ECO:0000256" key="1">
    <source>
        <dbReference type="SAM" id="MobiDB-lite"/>
    </source>
</evidence>
<feature type="transmembrane region" description="Helical" evidence="2">
    <location>
        <begin position="127"/>
        <end position="147"/>
    </location>
</feature>
<evidence type="ECO:0000313" key="4">
    <source>
        <dbReference type="Proteomes" id="UP000316270"/>
    </source>
</evidence>
<dbReference type="OrthoDB" id="3930358at2759"/>
<gene>
    <name evidence="3" type="ORF">FKW77_008176</name>
</gene>
<name>A0A517L9Q2_9PEZI</name>
<organism evidence="3 4">
    <name type="scientific">Venturia effusa</name>
    <dbReference type="NCBI Taxonomy" id="50376"/>
    <lineage>
        <taxon>Eukaryota</taxon>
        <taxon>Fungi</taxon>
        <taxon>Dikarya</taxon>
        <taxon>Ascomycota</taxon>
        <taxon>Pezizomycotina</taxon>
        <taxon>Dothideomycetes</taxon>
        <taxon>Pleosporomycetidae</taxon>
        <taxon>Venturiales</taxon>
        <taxon>Venturiaceae</taxon>
        <taxon>Venturia</taxon>
    </lineage>
</organism>
<accession>A0A517L9Q2</accession>
<dbReference type="AlphaFoldDB" id="A0A517L9Q2"/>
<keyword evidence="2" id="KW-0812">Transmembrane</keyword>